<evidence type="ECO:0000256" key="2">
    <source>
        <dbReference type="ARBA" id="ARBA00022857"/>
    </source>
</evidence>
<dbReference type="PROSITE" id="PS00062">
    <property type="entry name" value="ALDOKETO_REDUCTASE_2"/>
    <property type="match status" value="1"/>
</dbReference>
<dbReference type="PROSITE" id="PS00798">
    <property type="entry name" value="ALDOKETO_REDUCTASE_1"/>
    <property type="match status" value="1"/>
</dbReference>
<dbReference type="InterPro" id="IPR023210">
    <property type="entry name" value="NADP_OxRdtase_dom"/>
</dbReference>
<organism evidence="9">
    <name type="scientific">Camponotus floridanus</name>
    <name type="common">Florida carpenter ant</name>
    <dbReference type="NCBI Taxonomy" id="104421"/>
    <lineage>
        <taxon>Eukaryota</taxon>
        <taxon>Metazoa</taxon>
        <taxon>Ecdysozoa</taxon>
        <taxon>Arthropoda</taxon>
        <taxon>Hexapoda</taxon>
        <taxon>Insecta</taxon>
        <taxon>Pterygota</taxon>
        <taxon>Neoptera</taxon>
        <taxon>Endopterygota</taxon>
        <taxon>Hymenoptera</taxon>
        <taxon>Apocrita</taxon>
        <taxon>Aculeata</taxon>
        <taxon>Formicoidea</taxon>
        <taxon>Formicidae</taxon>
        <taxon>Formicinae</taxon>
        <taxon>Camponotus</taxon>
    </lineage>
</organism>
<dbReference type="Pfam" id="PF00248">
    <property type="entry name" value="Aldo_ket_red"/>
    <property type="match status" value="1"/>
</dbReference>
<evidence type="ECO:0000256" key="5">
    <source>
        <dbReference type="PIRSR" id="PIRSR000097-2"/>
    </source>
</evidence>
<evidence type="ECO:0000256" key="1">
    <source>
        <dbReference type="ARBA" id="ARBA00007905"/>
    </source>
</evidence>
<evidence type="ECO:0000256" key="4">
    <source>
        <dbReference type="PIRSR" id="PIRSR000097-1"/>
    </source>
</evidence>
<dbReference type="GO" id="GO:0016491">
    <property type="term" value="F:oxidoreductase activity"/>
    <property type="evidence" value="ECO:0007669"/>
    <property type="project" value="UniProtKB-KW"/>
</dbReference>
<feature type="binding site" evidence="5">
    <location>
        <position position="113"/>
    </location>
    <ligand>
        <name>substrate</name>
    </ligand>
</feature>
<dbReference type="AlphaFoldDB" id="E2A7N6"/>
<dbReference type="OMA" id="LFITTKW"/>
<dbReference type="OrthoDB" id="416253at2759"/>
<reference evidence="8 9" key="1">
    <citation type="journal article" date="2010" name="Science">
        <title>Genomic comparison of the ants Camponotus floridanus and Harpegnathos saltator.</title>
        <authorList>
            <person name="Bonasio R."/>
            <person name="Zhang G."/>
            <person name="Ye C."/>
            <person name="Mutti N.S."/>
            <person name="Fang X."/>
            <person name="Qin N."/>
            <person name="Donahue G."/>
            <person name="Yang P."/>
            <person name="Li Q."/>
            <person name="Li C."/>
            <person name="Zhang P."/>
            <person name="Huang Z."/>
            <person name="Berger S.L."/>
            <person name="Reinberg D."/>
            <person name="Wang J."/>
            <person name="Liebig J."/>
        </authorList>
    </citation>
    <scope>NUCLEOTIDE SEQUENCE [LARGE SCALE GENOMIC DNA]</scope>
    <source>
        <strain evidence="9">C129</strain>
    </source>
</reference>
<feature type="domain" description="NADP-dependent oxidoreductase" evidence="7">
    <location>
        <begin position="18"/>
        <end position="296"/>
    </location>
</feature>
<keyword evidence="2" id="KW-0521">NADP</keyword>
<feature type="active site" description="Proton donor" evidence="4">
    <location>
        <position position="51"/>
    </location>
</feature>
<accession>E2A7N6</accession>
<dbReference type="InterPro" id="IPR018170">
    <property type="entry name" value="Aldo/ket_reductase_CS"/>
</dbReference>
<dbReference type="InterPro" id="IPR020471">
    <property type="entry name" value="AKR"/>
</dbReference>
<dbReference type="Proteomes" id="UP000000311">
    <property type="component" value="Unassembled WGS sequence"/>
</dbReference>
<evidence type="ECO:0000256" key="3">
    <source>
        <dbReference type="ARBA" id="ARBA00023002"/>
    </source>
</evidence>
<evidence type="ECO:0000256" key="6">
    <source>
        <dbReference type="PIRSR" id="PIRSR000097-3"/>
    </source>
</evidence>
<keyword evidence="9" id="KW-1185">Reference proteome</keyword>
<protein>
    <submittedName>
        <fullName evidence="8">Alcohol dehydrogenase [NADP+]</fullName>
    </submittedName>
</protein>
<gene>
    <name evidence="8" type="ORF">EAG_08175</name>
</gene>
<name>E2A7N6_CAMFO</name>
<evidence type="ECO:0000259" key="7">
    <source>
        <dbReference type="Pfam" id="PF00248"/>
    </source>
</evidence>
<dbReference type="PRINTS" id="PR00069">
    <property type="entry name" value="ALDKETRDTASE"/>
</dbReference>
<evidence type="ECO:0000313" key="8">
    <source>
        <dbReference type="EMBL" id="EFN70557.1"/>
    </source>
</evidence>
<dbReference type="EMBL" id="GL437365">
    <property type="protein sequence ID" value="EFN70557.1"/>
    <property type="molecule type" value="Genomic_DNA"/>
</dbReference>
<feature type="site" description="Lowers pKa of active site Tyr" evidence="6">
    <location>
        <position position="80"/>
    </location>
</feature>
<dbReference type="FunCoup" id="E2A7N6">
    <property type="interactions" value="298"/>
</dbReference>
<dbReference type="FunFam" id="3.20.20.100:FF:000006">
    <property type="entry name" value="Aldo-keto reductase family 1 member A1"/>
    <property type="match status" value="1"/>
</dbReference>
<dbReference type="STRING" id="104421.E2A7N6"/>
<dbReference type="Gene3D" id="3.20.20.100">
    <property type="entry name" value="NADP-dependent oxidoreductase domain"/>
    <property type="match status" value="1"/>
</dbReference>
<keyword evidence="3" id="KW-0560">Oxidoreductase</keyword>
<dbReference type="PIRSF" id="PIRSF000097">
    <property type="entry name" value="AKR"/>
    <property type="match status" value="1"/>
</dbReference>
<comment type="similarity">
    <text evidence="1">Belongs to the aldo/keto reductase family.</text>
</comment>
<dbReference type="InParanoid" id="E2A7N6"/>
<evidence type="ECO:0000313" key="9">
    <source>
        <dbReference type="Proteomes" id="UP000000311"/>
    </source>
</evidence>
<dbReference type="PANTHER" id="PTHR11732">
    <property type="entry name" value="ALDO/KETO REDUCTASE"/>
    <property type="match status" value="1"/>
</dbReference>
<dbReference type="InterPro" id="IPR036812">
    <property type="entry name" value="NAD(P)_OxRdtase_dom_sf"/>
</dbReference>
<proteinExistence type="inferred from homology"/>
<dbReference type="SUPFAM" id="SSF51430">
    <property type="entry name" value="NAD(P)-linked oxidoreductase"/>
    <property type="match status" value="1"/>
</dbReference>
<dbReference type="PROSITE" id="PS00063">
    <property type="entry name" value="ALDOKETO_REDUCTASE_3"/>
    <property type="match status" value="1"/>
</dbReference>
<sequence length="321" mass="36495">MASNSSVLLPTGQAMPILGFGTWNASGEELEIALDAALEAGYRHIDTATAYENEHIIGNVLQKWFDSGKIKRSDLFIVTKVPCCGNRAKDIEKWIKKSLKNLKLKYLDLYLVHVPFALEDDGENLYPFNENGEIRMDVTDHLEIWSAMERQVLEKRTKAIGLSNFNIGQIQKILDIAELPVSNLQIELHVYFQQKELVKFCQENDIRVTAYSPLGSRGFVKKIGKEDTISNLLENPIVLKIAEEYKKTPAQILLKHIVQKGIITIPKSTTPTRIKENIQLFDWELQVGDIDKLNALDMGESGRICDFSFFKGIEKHPEYPF</sequence>
<dbReference type="KEGG" id="cfo:105249321"/>